<name>A0AAN6DT75_9EURO</name>
<dbReference type="EC" id="2.3.2.31" evidence="2"/>
<accession>A0AAN6DT75</accession>
<dbReference type="Gene3D" id="3.30.40.10">
    <property type="entry name" value="Zinc/RING finger domain, C3HC4 (zinc finger)"/>
    <property type="match status" value="1"/>
</dbReference>
<dbReference type="CDD" id="cd22584">
    <property type="entry name" value="Rcat_RBR_unk"/>
    <property type="match status" value="1"/>
</dbReference>
<dbReference type="InterPro" id="IPR002867">
    <property type="entry name" value="IBR_dom"/>
</dbReference>
<reference evidence="12" key="1">
    <citation type="journal article" date="2022" name="bioRxiv">
        <title>Deciphering the potential niche of two novel black yeast fungi from a biological soil crust based on their genomes, phenotypes, and melanin regulation.</title>
        <authorList>
            <consortium name="DOE Joint Genome Institute"/>
            <person name="Carr E.C."/>
            <person name="Barton Q."/>
            <person name="Grambo S."/>
            <person name="Sullivan M."/>
            <person name="Renfro C.M."/>
            <person name="Kuo A."/>
            <person name="Pangilinan J."/>
            <person name="Lipzen A."/>
            <person name="Keymanesh K."/>
            <person name="Savage E."/>
            <person name="Barry K."/>
            <person name="Grigoriev I.V."/>
            <person name="Riekhof W.R."/>
            <person name="Harris S.S."/>
        </authorList>
    </citation>
    <scope>NUCLEOTIDE SEQUENCE</scope>
    <source>
        <strain evidence="12">JF 03-4F</strain>
    </source>
</reference>
<dbReference type="InterPro" id="IPR013083">
    <property type="entry name" value="Znf_RING/FYVE/PHD"/>
</dbReference>
<evidence type="ECO:0000256" key="3">
    <source>
        <dbReference type="ARBA" id="ARBA00022679"/>
    </source>
</evidence>
<evidence type="ECO:0000256" key="2">
    <source>
        <dbReference type="ARBA" id="ARBA00012251"/>
    </source>
</evidence>
<dbReference type="PANTHER" id="PTHR11685">
    <property type="entry name" value="RBR FAMILY RING FINGER AND IBR DOMAIN-CONTAINING"/>
    <property type="match status" value="1"/>
</dbReference>
<organism evidence="12 13">
    <name type="scientific">Exophiala viscosa</name>
    <dbReference type="NCBI Taxonomy" id="2486360"/>
    <lineage>
        <taxon>Eukaryota</taxon>
        <taxon>Fungi</taxon>
        <taxon>Dikarya</taxon>
        <taxon>Ascomycota</taxon>
        <taxon>Pezizomycotina</taxon>
        <taxon>Eurotiomycetes</taxon>
        <taxon>Chaetothyriomycetidae</taxon>
        <taxon>Chaetothyriales</taxon>
        <taxon>Herpotrichiellaceae</taxon>
        <taxon>Exophiala</taxon>
    </lineage>
</organism>
<dbReference type="PROSITE" id="PS51873">
    <property type="entry name" value="TRIAD"/>
    <property type="match status" value="1"/>
</dbReference>
<dbReference type="InterPro" id="IPR001841">
    <property type="entry name" value="Znf_RING"/>
</dbReference>
<dbReference type="SUPFAM" id="SSF54495">
    <property type="entry name" value="UBC-like"/>
    <property type="match status" value="1"/>
</dbReference>
<dbReference type="PROSITE" id="PS00518">
    <property type="entry name" value="ZF_RING_1"/>
    <property type="match status" value="1"/>
</dbReference>
<evidence type="ECO:0000259" key="11">
    <source>
        <dbReference type="PROSITE" id="PS51873"/>
    </source>
</evidence>
<dbReference type="GO" id="GO:0061630">
    <property type="term" value="F:ubiquitin protein ligase activity"/>
    <property type="evidence" value="ECO:0007669"/>
    <property type="project" value="UniProtKB-EC"/>
</dbReference>
<dbReference type="GO" id="GO:0008270">
    <property type="term" value="F:zinc ion binding"/>
    <property type="evidence" value="ECO:0007669"/>
    <property type="project" value="UniProtKB-KW"/>
</dbReference>
<dbReference type="Pfam" id="PF01485">
    <property type="entry name" value="IBR"/>
    <property type="match status" value="1"/>
</dbReference>
<keyword evidence="5" id="KW-0677">Repeat</keyword>
<dbReference type="Gene3D" id="1.20.120.1750">
    <property type="match status" value="1"/>
</dbReference>
<dbReference type="InterPro" id="IPR027370">
    <property type="entry name" value="Znf-RING_euk"/>
</dbReference>
<sequence>MDLVVRNPSLAEEIYVLNAIYGDRTITVTFADGHHTTIAVKMPHVSYSFFLQVPQTYPRSVPRVVGIDNLIEFSSPLVRNNIFYLKACVFSVYQPDTVYLFDALEEFTPFLKTQAQRQKLSDENHQSTYSPVQTEQTLQRLAARARSMRPLMADGYNAKISDVVDSSIPHVVDCAVCMEAFFEVQTANLDCGHSYCRECLHEGVKITFRSKSEFRCCGKGLPMTLIGEYGDLEESLLRHFSSWLREMHCPNPLYCPWEHCYEFIVRSSLGNDTKCPRCKQGLCLACGGKEHQGVCKTNKKLTAMIEEKGWMFCPRCPQVIERSAGCNHMTCRCGARFCYRCGSASRSEGWNGCRCKVFG</sequence>
<dbReference type="InterPro" id="IPR031127">
    <property type="entry name" value="E3_UB_ligase_RBR"/>
</dbReference>
<evidence type="ECO:0000256" key="4">
    <source>
        <dbReference type="ARBA" id="ARBA00022723"/>
    </source>
</evidence>
<proteinExistence type="predicted"/>
<keyword evidence="6 9" id="KW-0863">Zinc-finger</keyword>
<dbReference type="InterPro" id="IPR044066">
    <property type="entry name" value="TRIAD_supradom"/>
</dbReference>
<evidence type="ECO:0000256" key="9">
    <source>
        <dbReference type="PROSITE-ProRule" id="PRU00175"/>
    </source>
</evidence>
<dbReference type="InterPro" id="IPR016135">
    <property type="entry name" value="UBQ-conjugating_enzyme/RWD"/>
</dbReference>
<dbReference type="PROSITE" id="PS50089">
    <property type="entry name" value="ZF_RING_2"/>
    <property type="match status" value="1"/>
</dbReference>
<feature type="domain" description="RING-type" evidence="10">
    <location>
        <begin position="174"/>
        <end position="216"/>
    </location>
</feature>
<dbReference type="AlphaFoldDB" id="A0AAN6DT75"/>
<protein>
    <recommendedName>
        <fullName evidence="2">RBR-type E3 ubiquitin transferase</fullName>
        <ecNumber evidence="2">2.3.2.31</ecNumber>
    </recommendedName>
</protein>
<evidence type="ECO:0000256" key="1">
    <source>
        <dbReference type="ARBA" id="ARBA00001798"/>
    </source>
</evidence>
<dbReference type="Pfam" id="PF13445">
    <property type="entry name" value="zf-RING_UBOX"/>
    <property type="match status" value="1"/>
</dbReference>
<keyword evidence="4" id="KW-0479">Metal-binding</keyword>
<evidence type="ECO:0000256" key="6">
    <source>
        <dbReference type="ARBA" id="ARBA00022771"/>
    </source>
</evidence>
<keyword evidence="8" id="KW-0862">Zinc</keyword>
<dbReference type="GO" id="GO:0016567">
    <property type="term" value="P:protein ubiquitination"/>
    <property type="evidence" value="ECO:0007669"/>
    <property type="project" value="InterPro"/>
</dbReference>
<feature type="domain" description="RING-type" evidence="11">
    <location>
        <begin position="170"/>
        <end position="359"/>
    </location>
</feature>
<dbReference type="SUPFAM" id="SSF57850">
    <property type="entry name" value="RING/U-box"/>
    <property type="match status" value="2"/>
</dbReference>
<dbReference type="EMBL" id="MU404357">
    <property type="protein sequence ID" value="KAI1610894.1"/>
    <property type="molecule type" value="Genomic_DNA"/>
</dbReference>
<evidence type="ECO:0000256" key="7">
    <source>
        <dbReference type="ARBA" id="ARBA00022786"/>
    </source>
</evidence>
<dbReference type="Proteomes" id="UP001203852">
    <property type="component" value="Unassembled WGS sequence"/>
</dbReference>
<comment type="caution">
    <text evidence="12">The sequence shown here is derived from an EMBL/GenBank/DDBJ whole genome shotgun (WGS) entry which is preliminary data.</text>
</comment>
<evidence type="ECO:0000256" key="5">
    <source>
        <dbReference type="ARBA" id="ARBA00022737"/>
    </source>
</evidence>
<evidence type="ECO:0000259" key="10">
    <source>
        <dbReference type="PROSITE" id="PS50089"/>
    </source>
</evidence>
<keyword evidence="3" id="KW-0808">Transferase</keyword>
<keyword evidence="13" id="KW-1185">Reference proteome</keyword>
<keyword evidence="7" id="KW-0833">Ubl conjugation pathway</keyword>
<evidence type="ECO:0000313" key="13">
    <source>
        <dbReference type="Proteomes" id="UP001203852"/>
    </source>
</evidence>
<evidence type="ECO:0000313" key="12">
    <source>
        <dbReference type="EMBL" id="KAI1610894.1"/>
    </source>
</evidence>
<comment type="catalytic activity">
    <reaction evidence="1">
        <text>[E2 ubiquitin-conjugating enzyme]-S-ubiquitinyl-L-cysteine + [acceptor protein]-L-lysine = [E2 ubiquitin-conjugating enzyme]-L-cysteine + [acceptor protein]-N(6)-ubiquitinyl-L-lysine.</text>
        <dbReference type="EC" id="2.3.2.31"/>
    </reaction>
</comment>
<gene>
    <name evidence="12" type="ORF">EDD36DRAFT_306533</name>
</gene>
<dbReference type="InterPro" id="IPR017907">
    <property type="entry name" value="Znf_RING_CS"/>
</dbReference>
<evidence type="ECO:0000256" key="8">
    <source>
        <dbReference type="ARBA" id="ARBA00022833"/>
    </source>
</evidence>